<gene>
    <name evidence="1" type="ORF">S40285_04635</name>
</gene>
<dbReference type="OrthoDB" id="3477286at2759"/>
<organism evidence="1 2">
    <name type="scientific">Stachybotrys chlorohalonatus (strain IBT 40285)</name>
    <dbReference type="NCBI Taxonomy" id="1283841"/>
    <lineage>
        <taxon>Eukaryota</taxon>
        <taxon>Fungi</taxon>
        <taxon>Dikarya</taxon>
        <taxon>Ascomycota</taxon>
        <taxon>Pezizomycotina</taxon>
        <taxon>Sordariomycetes</taxon>
        <taxon>Hypocreomycetidae</taxon>
        <taxon>Hypocreales</taxon>
        <taxon>Stachybotryaceae</taxon>
        <taxon>Stachybotrys</taxon>
    </lineage>
</organism>
<dbReference type="EMBL" id="KL659480">
    <property type="protein sequence ID" value="KFA69457.1"/>
    <property type="molecule type" value="Genomic_DNA"/>
</dbReference>
<accession>A0A084QZS2</accession>
<reference evidence="1 2" key="1">
    <citation type="journal article" date="2014" name="BMC Genomics">
        <title>Comparative genome sequencing reveals chemotype-specific gene clusters in the toxigenic black mold Stachybotrys.</title>
        <authorList>
            <person name="Semeiks J."/>
            <person name="Borek D."/>
            <person name="Otwinowski Z."/>
            <person name="Grishin N.V."/>
        </authorList>
    </citation>
    <scope>NUCLEOTIDE SEQUENCE [LARGE SCALE GENOMIC DNA]</scope>
    <source>
        <strain evidence="1 2">IBT 40285</strain>
    </source>
</reference>
<dbReference type="HOGENOM" id="CLU_934384_0_0_1"/>
<dbReference type="InParanoid" id="A0A084QZS2"/>
<evidence type="ECO:0008006" key="3">
    <source>
        <dbReference type="Google" id="ProtNLM"/>
    </source>
</evidence>
<name>A0A084QZS2_STAC4</name>
<sequence length="298" mass="33908">MRNLDIICQGPWHFWKIASYINRDKQLEELPSWAIDFRTSGSVHLFAQRSIFNAGRATCQVPCRVVNSKVLLTRGVVLGRVGPIRQVDYHVEDSTKVPAGRRNNASRLPVDWLKRYLGFGVLTNPDSEPSYITGERVFTAFWRTLLADCGAYPISRITPERVAEEDALLRDSWLGHIRRYIQEQSETDAEDTQDTQYAPFHEPKLANMFIHLISRWSFSITDNGLYTLITRPTREGDVIACIDGGKVPVVLRSPSSESEKQYQLVSVAYVHGFMNMEATESASMRDKLGLKEEELLLV</sequence>
<evidence type="ECO:0000313" key="1">
    <source>
        <dbReference type="EMBL" id="KFA69457.1"/>
    </source>
</evidence>
<dbReference type="InterPro" id="IPR052895">
    <property type="entry name" value="HetReg/Transcr_Mod"/>
</dbReference>
<evidence type="ECO:0000313" key="2">
    <source>
        <dbReference type="Proteomes" id="UP000028524"/>
    </source>
</evidence>
<dbReference type="Proteomes" id="UP000028524">
    <property type="component" value="Unassembled WGS sequence"/>
</dbReference>
<dbReference type="AlphaFoldDB" id="A0A084QZS2"/>
<dbReference type="PANTHER" id="PTHR24148">
    <property type="entry name" value="ANKYRIN REPEAT DOMAIN-CONTAINING PROTEIN 39 HOMOLOG-RELATED"/>
    <property type="match status" value="1"/>
</dbReference>
<protein>
    <recommendedName>
        <fullName evidence="3">Heterokaryon incompatibility domain-containing protein</fullName>
    </recommendedName>
</protein>
<dbReference type="OMA" id="GHEGANE"/>
<keyword evidence="2" id="KW-1185">Reference proteome</keyword>
<dbReference type="PANTHER" id="PTHR24148:SF77">
    <property type="entry name" value="HETEROKARYON INCOMPATIBILITY DOMAIN-CONTAINING PROTEIN"/>
    <property type="match status" value="1"/>
</dbReference>
<proteinExistence type="predicted"/>